<dbReference type="HOGENOM" id="CLU_3346625_0_0_5"/>
<feature type="compositionally biased region" description="Basic and acidic residues" evidence="1">
    <location>
        <begin position="16"/>
        <end position="26"/>
    </location>
</feature>
<accession>F1Z7B5</accession>
<name>F1Z7B5_9SPHN</name>
<gene>
    <name evidence="2" type="ORF">Y88_1628</name>
</gene>
<dbReference type="STRING" id="983920.Y88_1628"/>
<dbReference type="Proteomes" id="UP000004728">
    <property type="component" value="Unassembled WGS sequence"/>
</dbReference>
<dbReference type="InParanoid" id="F1Z7B5"/>
<dbReference type="EMBL" id="AEWJ01000029">
    <property type="protein sequence ID" value="EGD59497.1"/>
    <property type="molecule type" value="Genomic_DNA"/>
</dbReference>
<evidence type="ECO:0000313" key="2">
    <source>
        <dbReference type="EMBL" id="EGD59497.1"/>
    </source>
</evidence>
<dbReference type="AlphaFoldDB" id="F1Z7B5"/>
<proteinExistence type="predicted"/>
<organism evidence="2 3">
    <name type="scientific">Novosphingobium nitrogenifigens DSM 19370</name>
    <dbReference type="NCBI Taxonomy" id="983920"/>
    <lineage>
        <taxon>Bacteria</taxon>
        <taxon>Pseudomonadati</taxon>
        <taxon>Pseudomonadota</taxon>
        <taxon>Alphaproteobacteria</taxon>
        <taxon>Sphingomonadales</taxon>
        <taxon>Sphingomonadaceae</taxon>
        <taxon>Novosphingobium</taxon>
    </lineage>
</organism>
<evidence type="ECO:0000256" key="1">
    <source>
        <dbReference type="SAM" id="MobiDB-lite"/>
    </source>
</evidence>
<protein>
    <submittedName>
        <fullName evidence="2">Uncharacterized protein</fullName>
    </submittedName>
</protein>
<evidence type="ECO:0000313" key="3">
    <source>
        <dbReference type="Proteomes" id="UP000004728"/>
    </source>
</evidence>
<keyword evidence="3" id="KW-1185">Reference proteome</keyword>
<comment type="caution">
    <text evidence="2">The sequence shown here is derived from an EMBL/GenBank/DDBJ whole genome shotgun (WGS) entry which is preliminary data.</text>
</comment>
<feature type="region of interest" description="Disordered" evidence="1">
    <location>
        <begin position="1"/>
        <end position="37"/>
    </location>
</feature>
<sequence length="37" mass="4009">MIDNAIDNGGHFQGGEIREEQLRHGPPETANHNADPA</sequence>
<reference evidence="2 3" key="1">
    <citation type="journal article" date="2012" name="J. Bacteriol.">
        <title>Draft Genome Sequence of Novosphingobium nitrogenifigens Y88T.</title>
        <authorList>
            <person name="Strabala T.J."/>
            <person name="Macdonald L."/>
            <person name="Liu V."/>
            <person name="Smit A.M."/>
        </authorList>
    </citation>
    <scope>NUCLEOTIDE SEQUENCE [LARGE SCALE GENOMIC DNA]</scope>
    <source>
        <strain evidence="2 3">DSM 19370</strain>
    </source>
</reference>